<dbReference type="RefSeq" id="WP_227388957.1">
    <property type="nucleotide sequence ID" value="NZ_JBHSCJ010000003.1"/>
</dbReference>
<reference evidence="2 3" key="1">
    <citation type="journal article" date="2021" name="Sci. Rep.">
        <title>Genome analysis of a halophilic bacterium Halomonas malpeensis YU-PRIM-29(T) reveals its exopolysaccharide and pigment producing capabilities.</title>
        <authorList>
            <person name="Athmika"/>
            <person name="Ghate S.D."/>
            <person name="Arun A.B."/>
            <person name="Rao S.S."/>
            <person name="Kumar S.T.A."/>
            <person name="Kandiyil M.K."/>
            <person name="Saptami K."/>
            <person name="Rekha P.D."/>
        </authorList>
    </citation>
    <scope>NUCLEOTIDE SEQUENCE [LARGE SCALE GENOMIC DNA]</scope>
    <source>
        <strain evidence="3">prim 29</strain>
    </source>
</reference>
<dbReference type="CDD" id="cd03046">
    <property type="entry name" value="GST_N_GTT1_like"/>
    <property type="match status" value="1"/>
</dbReference>
<dbReference type="InterPro" id="IPR036249">
    <property type="entry name" value="Thioredoxin-like_sf"/>
</dbReference>
<dbReference type="Gene3D" id="1.20.1050.10">
    <property type="match status" value="1"/>
</dbReference>
<dbReference type="Proteomes" id="UP001319882">
    <property type="component" value="Unassembled WGS sequence"/>
</dbReference>
<dbReference type="SUPFAM" id="SSF52833">
    <property type="entry name" value="Thioredoxin-like"/>
    <property type="match status" value="1"/>
</dbReference>
<dbReference type="PANTHER" id="PTHR44051:SF9">
    <property type="entry name" value="GLUTATHIONE S-TRANSFERASE 1"/>
    <property type="match status" value="1"/>
</dbReference>
<dbReference type="SFLD" id="SFLDG01150">
    <property type="entry name" value="Main.1:_Beta-like"/>
    <property type="match status" value="1"/>
</dbReference>
<proteinExistence type="predicted"/>
<name>A0ABS8DQ15_9GAMM</name>
<feature type="domain" description="GST N-terminal" evidence="1">
    <location>
        <begin position="1"/>
        <end position="80"/>
    </location>
</feature>
<evidence type="ECO:0000313" key="3">
    <source>
        <dbReference type="Proteomes" id="UP001319882"/>
    </source>
</evidence>
<organism evidence="2 3">
    <name type="scientific">Vreelandella malpeensis</name>
    <dbReference type="NCBI Taxonomy" id="1172368"/>
    <lineage>
        <taxon>Bacteria</taxon>
        <taxon>Pseudomonadati</taxon>
        <taxon>Pseudomonadota</taxon>
        <taxon>Gammaproteobacteria</taxon>
        <taxon>Oceanospirillales</taxon>
        <taxon>Halomonadaceae</taxon>
        <taxon>Vreelandella</taxon>
    </lineage>
</organism>
<accession>A0ABS8DQ15</accession>
<dbReference type="SFLD" id="SFLDS00019">
    <property type="entry name" value="Glutathione_Transferase_(cytos"/>
    <property type="match status" value="1"/>
</dbReference>
<comment type="caution">
    <text evidence="2">The sequence shown here is derived from an EMBL/GenBank/DDBJ whole genome shotgun (WGS) entry which is preliminary data.</text>
</comment>
<dbReference type="InterPro" id="IPR040079">
    <property type="entry name" value="Glutathione_S-Trfase"/>
</dbReference>
<dbReference type="Pfam" id="PF02798">
    <property type="entry name" value="GST_N"/>
    <property type="match status" value="1"/>
</dbReference>
<protein>
    <submittedName>
        <fullName evidence="2">Glutathione S-transferase</fullName>
    </submittedName>
</protein>
<dbReference type="PROSITE" id="PS50404">
    <property type="entry name" value="GST_NTER"/>
    <property type="match status" value="1"/>
</dbReference>
<evidence type="ECO:0000259" key="1">
    <source>
        <dbReference type="PROSITE" id="PS50404"/>
    </source>
</evidence>
<keyword evidence="3" id="KW-1185">Reference proteome</keyword>
<dbReference type="EMBL" id="WHVL01000001">
    <property type="protein sequence ID" value="MCB8888336.1"/>
    <property type="molecule type" value="Genomic_DNA"/>
</dbReference>
<dbReference type="InterPro" id="IPR036282">
    <property type="entry name" value="Glutathione-S-Trfase_C_sf"/>
</dbReference>
<dbReference type="Gene3D" id="3.40.30.10">
    <property type="entry name" value="Glutaredoxin"/>
    <property type="match status" value="1"/>
</dbReference>
<dbReference type="CDD" id="cd03189">
    <property type="entry name" value="GST_C_GTT1_like"/>
    <property type="match status" value="1"/>
</dbReference>
<evidence type="ECO:0000313" key="2">
    <source>
        <dbReference type="EMBL" id="MCB8888336.1"/>
    </source>
</evidence>
<dbReference type="SFLD" id="SFLDG00358">
    <property type="entry name" value="Main_(cytGST)"/>
    <property type="match status" value="1"/>
</dbReference>
<gene>
    <name evidence="2" type="ORF">GEV37_04240</name>
</gene>
<dbReference type="InterPro" id="IPR004045">
    <property type="entry name" value="Glutathione_S-Trfase_N"/>
</dbReference>
<dbReference type="SUPFAM" id="SSF47616">
    <property type="entry name" value="GST C-terminal domain-like"/>
    <property type="match status" value="1"/>
</dbReference>
<dbReference type="PANTHER" id="PTHR44051">
    <property type="entry name" value="GLUTATHIONE S-TRANSFERASE-RELATED"/>
    <property type="match status" value="1"/>
</dbReference>
<sequence length="222" mass="25376">MIQVHHLEKSRSHRVIWLLELLGLEYDVTVYRRDKHMQAPKALREVHPLGKSPVITDGELTVAESGAIVDYLVQRYGDGRLQPNVDETREWVDYRYWLHYAEGSLMPLLLMSLVFSQIPKQSPALVRPVAKGISAAIRERFLDPQLDRHLDFIEAHLADKGSFGGVWPSGADVQMSFPMLALKGTRSLSRYPAIDAYLRRLESDPAWQRVIDRVGPLDLPER</sequence>